<evidence type="ECO:0008006" key="3">
    <source>
        <dbReference type="Google" id="ProtNLM"/>
    </source>
</evidence>
<dbReference type="Proteomes" id="UP000006765">
    <property type="component" value="Unassembled WGS sequence"/>
</dbReference>
<protein>
    <recommendedName>
        <fullName evidence="3">Flagellar export protein FliJ</fullName>
    </recommendedName>
</protein>
<dbReference type="AlphaFoldDB" id="K2GM14"/>
<evidence type="ECO:0000313" key="2">
    <source>
        <dbReference type="Proteomes" id="UP000006765"/>
    </source>
</evidence>
<dbReference type="STRING" id="1231392.OCGS_2105"/>
<dbReference type="EMBL" id="AMGO01000047">
    <property type="protein sequence ID" value="EKE43771.1"/>
    <property type="molecule type" value="Genomic_DNA"/>
</dbReference>
<evidence type="ECO:0000313" key="1">
    <source>
        <dbReference type="EMBL" id="EKE43771.1"/>
    </source>
</evidence>
<accession>K2GM14</accession>
<dbReference type="RefSeq" id="WP_007427257.1">
    <property type="nucleotide sequence ID" value="NZ_AMGO01000047.1"/>
</dbReference>
<proteinExistence type="predicted"/>
<name>K2GM14_9RHOB</name>
<reference evidence="1 2" key="1">
    <citation type="journal article" date="2012" name="J. Bacteriol.">
        <title>Draft Genome Sequence of Oceaniovalibus guishaninsula JLT2003T.</title>
        <authorList>
            <person name="Tang K."/>
            <person name="Liu K."/>
            <person name="Jiao N."/>
        </authorList>
    </citation>
    <scope>NUCLEOTIDE SEQUENCE [LARGE SCALE GENOMIC DNA]</scope>
    <source>
        <strain evidence="1 2">JLT2003</strain>
    </source>
</reference>
<comment type="caution">
    <text evidence="1">The sequence shown here is derived from an EMBL/GenBank/DDBJ whole genome shotgun (WGS) entry which is preliminary data.</text>
</comment>
<dbReference type="eggNOG" id="ENOG502ZS8N">
    <property type="taxonomic scope" value="Bacteria"/>
</dbReference>
<gene>
    <name evidence="1" type="ORF">OCGS_2105</name>
</gene>
<keyword evidence="2" id="KW-1185">Reference proteome</keyword>
<dbReference type="OrthoDB" id="7872583at2"/>
<organism evidence="1 2">
    <name type="scientific">Oceaniovalibus guishaninsula JLT2003</name>
    <dbReference type="NCBI Taxonomy" id="1231392"/>
    <lineage>
        <taxon>Bacteria</taxon>
        <taxon>Pseudomonadati</taxon>
        <taxon>Pseudomonadota</taxon>
        <taxon>Alphaproteobacteria</taxon>
        <taxon>Rhodobacterales</taxon>
        <taxon>Roseobacteraceae</taxon>
        <taxon>Oceaniovalibus</taxon>
    </lineage>
</organism>
<sequence>MTPERLQALRDLAIMARDAELAKVADVTRRISALRLDISRLKDARAAREADPALDTARLAGADLPWAAWCEGQLRARQNALAALHVAHETALQAARQAFGRAEALAGLSERAVAERRKARTRRAF</sequence>